<keyword evidence="4 6" id="KW-1133">Transmembrane helix</keyword>
<sequence length="223" mass="24697">MKSATAKLLLTLVFVLLILVLSVTYGKEITLLVSNPEKFRNWINSFGNLGVLVFIGIQVFQVVVFVIPGEVVQVAGGYLYGTILGTLYSVIGITLGSLICFSIARILGYDFVKNIVSEEKLKKFDYIINNPKGEIVLFLLFFLPGMPKDALSYIAGITPVKFYNFFIITLFARLPGIFFSAYIGSNLGSKNYLMAGLVAIVALVLFLAGVYKRDVIIEKLRRI</sequence>
<dbReference type="InterPro" id="IPR032816">
    <property type="entry name" value="VTT_dom"/>
</dbReference>
<dbReference type="PANTHER" id="PTHR12677">
    <property type="entry name" value="GOLGI APPARATUS MEMBRANE PROTEIN TVP38-RELATED"/>
    <property type="match status" value="1"/>
</dbReference>
<reference evidence="8 9" key="1">
    <citation type="submission" date="2019-03" db="EMBL/GenBank/DDBJ databases">
        <title>Genomic Encyclopedia of Type Strains, Phase IV (KMG-IV): sequencing the most valuable type-strain genomes for metagenomic binning, comparative biology and taxonomic classification.</title>
        <authorList>
            <person name="Goeker M."/>
        </authorList>
    </citation>
    <scope>NUCLEOTIDE SEQUENCE [LARGE SCALE GENOMIC DNA]</scope>
    <source>
        <strain evidence="8 9">DSM 13054</strain>
    </source>
</reference>
<comment type="similarity">
    <text evidence="6">Belongs to the TVP38/TMEM64 family.</text>
</comment>
<evidence type="ECO:0000256" key="5">
    <source>
        <dbReference type="ARBA" id="ARBA00023136"/>
    </source>
</evidence>
<protein>
    <recommendedName>
        <fullName evidence="6">TVP38/TMEM64 family membrane protein</fullName>
    </recommendedName>
</protein>
<evidence type="ECO:0000259" key="7">
    <source>
        <dbReference type="Pfam" id="PF09335"/>
    </source>
</evidence>
<comment type="caution">
    <text evidence="8">The sequence shown here is derived from an EMBL/GenBank/DDBJ whole genome shotgun (WGS) entry which is preliminary data.</text>
</comment>
<evidence type="ECO:0000256" key="6">
    <source>
        <dbReference type="RuleBase" id="RU366058"/>
    </source>
</evidence>
<dbReference type="GO" id="GO:0005886">
    <property type="term" value="C:plasma membrane"/>
    <property type="evidence" value="ECO:0007669"/>
    <property type="project" value="UniProtKB-SubCell"/>
</dbReference>
<feature type="transmembrane region" description="Helical" evidence="6">
    <location>
        <begin position="42"/>
        <end position="67"/>
    </location>
</feature>
<evidence type="ECO:0000256" key="4">
    <source>
        <dbReference type="ARBA" id="ARBA00022989"/>
    </source>
</evidence>
<evidence type="ECO:0000256" key="1">
    <source>
        <dbReference type="ARBA" id="ARBA00004651"/>
    </source>
</evidence>
<keyword evidence="2 6" id="KW-1003">Cell membrane</keyword>
<dbReference type="EMBL" id="SLWU01000006">
    <property type="protein sequence ID" value="TCO67632.1"/>
    <property type="molecule type" value="Genomic_DNA"/>
</dbReference>
<dbReference type="Pfam" id="PF09335">
    <property type="entry name" value="VTT_dom"/>
    <property type="match status" value="1"/>
</dbReference>
<dbReference type="PANTHER" id="PTHR12677:SF59">
    <property type="entry name" value="GOLGI APPARATUS MEMBRANE PROTEIN TVP38-RELATED"/>
    <property type="match status" value="1"/>
</dbReference>
<feature type="transmembrane region" description="Helical" evidence="6">
    <location>
        <begin position="162"/>
        <end position="185"/>
    </location>
</feature>
<dbReference type="AlphaFoldDB" id="A0A4R2K6M3"/>
<dbReference type="Proteomes" id="UP000294886">
    <property type="component" value="Unassembled WGS sequence"/>
</dbReference>
<feature type="transmembrane region" description="Helical" evidence="6">
    <location>
        <begin position="191"/>
        <end position="211"/>
    </location>
</feature>
<evidence type="ECO:0000256" key="2">
    <source>
        <dbReference type="ARBA" id="ARBA00022475"/>
    </source>
</evidence>
<comment type="subcellular location">
    <subcellularLocation>
        <location evidence="1 6">Cell membrane</location>
        <topology evidence="1 6">Multi-pass membrane protein</topology>
    </subcellularLocation>
</comment>
<feature type="domain" description="VTT" evidence="7">
    <location>
        <begin position="67"/>
        <end position="185"/>
    </location>
</feature>
<dbReference type="InterPro" id="IPR015414">
    <property type="entry name" value="TMEM64"/>
</dbReference>
<dbReference type="RefSeq" id="WP_132039205.1">
    <property type="nucleotide sequence ID" value="NZ_SLWU01000006.1"/>
</dbReference>
<gene>
    <name evidence="8" type="ORF">EV203_10643</name>
</gene>
<keyword evidence="5 6" id="KW-0472">Membrane</keyword>
<organism evidence="8 9">
    <name type="scientific">Caldanaerobacter subterraneus</name>
    <dbReference type="NCBI Taxonomy" id="911092"/>
    <lineage>
        <taxon>Bacteria</taxon>
        <taxon>Bacillati</taxon>
        <taxon>Bacillota</taxon>
        <taxon>Clostridia</taxon>
        <taxon>Thermoanaerobacterales</taxon>
        <taxon>Thermoanaerobacteraceae</taxon>
        <taxon>Caldanaerobacter</taxon>
    </lineage>
</organism>
<accession>A0A4R2K6M3</accession>
<comment type="caution">
    <text evidence="6">Lacks conserved residue(s) required for the propagation of feature annotation.</text>
</comment>
<evidence type="ECO:0000256" key="3">
    <source>
        <dbReference type="ARBA" id="ARBA00022692"/>
    </source>
</evidence>
<keyword evidence="3 6" id="KW-0812">Transmembrane</keyword>
<feature type="transmembrane region" description="Helical" evidence="6">
    <location>
        <begin position="79"/>
        <end position="104"/>
    </location>
</feature>
<evidence type="ECO:0000313" key="9">
    <source>
        <dbReference type="Proteomes" id="UP000294886"/>
    </source>
</evidence>
<evidence type="ECO:0000313" key="8">
    <source>
        <dbReference type="EMBL" id="TCO67632.1"/>
    </source>
</evidence>
<proteinExistence type="inferred from homology"/>
<name>A0A4R2K6M3_9THEO</name>